<name>A0A9D4K8N8_DREPO</name>
<reference evidence="1" key="1">
    <citation type="journal article" date="2019" name="bioRxiv">
        <title>The Genome of the Zebra Mussel, Dreissena polymorpha: A Resource for Invasive Species Research.</title>
        <authorList>
            <person name="McCartney M.A."/>
            <person name="Auch B."/>
            <person name="Kono T."/>
            <person name="Mallez S."/>
            <person name="Zhang Y."/>
            <person name="Obille A."/>
            <person name="Becker A."/>
            <person name="Abrahante J.E."/>
            <person name="Garbe J."/>
            <person name="Badalamenti J.P."/>
            <person name="Herman A."/>
            <person name="Mangelson H."/>
            <person name="Liachko I."/>
            <person name="Sullivan S."/>
            <person name="Sone E.D."/>
            <person name="Koren S."/>
            <person name="Silverstein K.A.T."/>
            <person name="Beckman K.B."/>
            <person name="Gohl D.M."/>
        </authorList>
    </citation>
    <scope>NUCLEOTIDE SEQUENCE</scope>
    <source>
        <strain evidence="1">Duluth1</strain>
        <tissue evidence="1">Whole animal</tissue>
    </source>
</reference>
<sequence length="71" mass="8382">MNVGRAESRETMLMRSVCHFWEQPLLWLSRPMRDWQLFLHNMHTNGLAVRGMAARAFRMFVFRVASSDLLA</sequence>
<evidence type="ECO:0000313" key="2">
    <source>
        <dbReference type="Proteomes" id="UP000828390"/>
    </source>
</evidence>
<accession>A0A9D4K8N8</accession>
<keyword evidence="2" id="KW-1185">Reference proteome</keyword>
<dbReference type="Proteomes" id="UP000828390">
    <property type="component" value="Unassembled WGS sequence"/>
</dbReference>
<protein>
    <submittedName>
        <fullName evidence="1">Uncharacterized protein</fullName>
    </submittedName>
</protein>
<evidence type="ECO:0000313" key="1">
    <source>
        <dbReference type="EMBL" id="KAH3835000.1"/>
    </source>
</evidence>
<dbReference type="AlphaFoldDB" id="A0A9D4K8N8"/>
<dbReference type="EMBL" id="JAIWYP010000004">
    <property type="protein sequence ID" value="KAH3835000.1"/>
    <property type="molecule type" value="Genomic_DNA"/>
</dbReference>
<reference evidence="1" key="2">
    <citation type="submission" date="2020-11" db="EMBL/GenBank/DDBJ databases">
        <authorList>
            <person name="McCartney M.A."/>
            <person name="Auch B."/>
            <person name="Kono T."/>
            <person name="Mallez S."/>
            <person name="Becker A."/>
            <person name="Gohl D.M."/>
            <person name="Silverstein K.A.T."/>
            <person name="Koren S."/>
            <person name="Bechman K.B."/>
            <person name="Herman A."/>
            <person name="Abrahante J.E."/>
            <person name="Garbe J."/>
        </authorList>
    </citation>
    <scope>NUCLEOTIDE SEQUENCE</scope>
    <source>
        <strain evidence="1">Duluth1</strain>
        <tissue evidence="1">Whole animal</tissue>
    </source>
</reference>
<comment type="caution">
    <text evidence="1">The sequence shown here is derived from an EMBL/GenBank/DDBJ whole genome shotgun (WGS) entry which is preliminary data.</text>
</comment>
<organism evidence="1 2">
    <name type="scientific">Dreissena polymorpha</name>
    <name type="common">Zebra mussel</name>
    <name type="synonym">Mytilus polymorpha</name>
    <dbReference type="NCBI Taxonomy" id="45954"/>
    <lineage>
        <taxon>Eukaryota</taxon>
        <taxon>Metazoa</taxon>
        <taxon>Spiralia</taxon>
        <taxon>Lophotrochozoa</taxon>
        <taxon>Mollusca</taxon>
        <taxon>Bivalvia</taxon>
        <taxon>Autobranchia</taxon>
        <taxon>Heteroconchia</taxon>
        <taxon>Euheterodonta</taxon>
        <taxon>Imparidentia</taxon>
        <taxon>Neoheterodontei</taxon>
        <taxon>Myida</taxon>
        <taxon>Dreissenoidea</taxon>
        <taxon>Dreissenidae</taxon>
        <taxon>Dreissena</taxon>
    </lineage>
</organism>
<gene>
    <name evidence="1" type="ORF">DPMN_108333</name>
</gene>
<proteinExistence type="predicted"/>